<evidence type="ECO:0000256" key="7">
    <source>
        <dbReference type="ARBA" id="ARBA00022694"/>
    </source>
</evidence>
<keyword evidence="7 17" id="KW-0819">tRNA processing</keyword>
<comment type="function">
    <text evidence="1 17">Catalyzes the conversion of epoxyqueuosine (oQ) to queuosine (Q), which is a hypermodified base found in the wobble positions of tRNA(Asp), tRNA(Asn), tRNA(His) and tRNA(Tyr).</text>
</comment>
<evidence type="ECO:0000313" key="18">
    <source>
        <dbReference type="EMBL" id="QNU68271.1"/>
    </source>
</evidence>
<evidence type="ECO:0000256" key="10">
    <source>
        <dbReference type="ARBA" id="ARBA00023002"/>
    </source>
</evidence>
<dbReference type="PANTHER" id="PTHR36701:SF1">
    <property type="entry name" value="EPOXYQUEUOSINE REDUCTASE QUEH"/>
    <property type="match status" value="1"/>
</dbReference>
<dbReference type="GO" id="GO:0046872">
    <property type="term" value="F:metal ion binding"/>
    <property type="evidence" value="ECO:0007669"/>
    <property type="project" value="UniProtKB-KW"/>
</dbReference>
<evidence type="ECO:0000256" key="4">
    <source>
        <dbReference type="ARBA" id="ARBA00012622"/>
    </source>
</evidence>
<keyword evidence="12 17" id="KW-0411">Iron-sulfur</keyword>
<sequence>MKLILHMCCGPCSTFPIQELLKENFEIQGLYYNPNIHPIEEHTRRKENVEKLSSITNIPVAYDDEFRQDEWEAMKDIGEDRCHKCYSLRLEKAARYAAEKGYDAFTTTLLVSPYQKHDLIKELGEYYAKKYGVQFVYRDFRPGFRQGQQMARDMGLYRQKYCGCILSLNNK</sequence>
<comment type="catalytic activity">
    <reaction evidence="16 17">
        <text>epoxyqueuosine(34) in tRNA + AH2 = queuosine(34) in tRNA + A + H2O</text>
        <dbReference type="Rhea" id="RHEA:32159"/>
        <dbReference type="Rhea" id="RHEA-COMP:18571"/>
        <dbReference type="Rhea" id="RHEA-COMP:18582"/>
        <dbReference type="ChEBI" id="CHEBI:13193"/>
        <dbReference type="ChEBI" id="CHEBI:15377"/>
        <dbReference type="ChEBI" id="CHEBI:17499"/>
        <dbReference type="ChEBI" id="CHEBI:194431"/>
        <dbReference type="ChEBI" id="CHEBI:194443"/>
        <dbReference type="EC" id="1.17.99.6"/>
    </reaction>
</comment>
<dbReference type="Proteomes" id="UP000306409">
    <property type="component" value="Chromosome"/>
</dbReference>
<evidence type="ECO:0000256" key="2">
    <source>
        <dbReference type="ARBA" id="ARBA00004691"/>
    </source>
</evidence>
<feature type="binding site" evidence="17">
    <location>
        <position position="8"/>
    </location>
    <ligand>
        <name>[4Fe-4S] cluster</name>
        <dbReference type="ChEBI" id="CHEBI:49883"/>
    </ligand>
</feature>
<dbReference type="EMBL" id="CP061336">
    <property type="protein sequence ID" value="QNU68271.1"/>
    <property type="molecule type" value="Genomic_DNA"/>
</dbReference>
<organism evidence="18 19">
    <name type="scientific">Ruminiclostridium herbifermentans</name>
    <dbReference type="NCBI Taxonomy" id="2488810"/>
    <lineage>
        <taxon>Bacteria</taxon>
        <taxon>Bacillati</taxon>
        <taxon>Bacillota</taxon>
        <taxon>Clostridia</taxon>
        <taxon>Eubacteriales</taxon>
        <taxon>Oscillospiraceae</taxon>
        <taxon>Ruminiclostridium</taxon>
    </lineage>
</organism>
<evidence type="ECO:0000256" key="12">
    <source>
        <dbReference type="ARBA" id="ARBA00023014"/>
    </source>
</evidence>
<dbReference type="InterPro" id="IPR003828">
    <property type="entry name" value="QueH"/>
</dbReference>
<keyword evidence="11 17" id="KW-0408">Iron</keyword>
<keyword evidence="8 17" id="KW-0479">Metal-binding</keyword>
<dbReference type="KEGG" id="rher:EHE19_007620"/>
<reference evidence="18 19" key="1">
    <citation type="submission" date="2020-09" db="EMBL/GenBank/DDBJ databases">
        <title>Characterization and genome sequencing of Ruminiclostridium sp. nov. MA18.</title>
        <authorList>
            <person name="Rettenmaier R."/>
            <person name="Kowollik M.-L."/>
            <person name="Liebl W."/>
            <person name="Zverlov V."/>
        </authorList>
    </citation>
    <scope>NUCLEOTIDE SEQUENCE [LARGE SCALE GENOMIC DNA]</scope>
    <source>
        <strain evidence="18 19">MA18</strain>
    </source>
</reference>
<evidence type="ECO:0000256" key="8">
    <source>
        <dbReference type="ARBA" id="ARBA00022723"/>
    </source>
</evidence>
<dbReference type="GO" id="GO:0052693">
    <property type="term" value="F:epoxyqueuosine reductase activity"/>
    <property type="evidence" value="ECO:0007669"/>
    <property type="project" value="UniProtKB-UniRule"/>
</dbReference>
<protein>
    <recommendedName>
        <fullName evidence="5 17">Epoxyqueuosine reductase QueH</fullName>
        <ecNumber evidence="4 17">1.17.99.6</ecNumber>
    </recommendedName>
    <alternativeName>
        <fullName evidence="15 17">Queuosine biosynthesis protein QueH</fullName>
    </alternativeName>
</protein>
<keyword evidence="6 17" id="KW-0004">4Fe-4S</keyword>
<comment type="pathway">
    <text evidence="2 17">tRNA modification; tRNA-queuosine biosynthesis.</text>
</comment>
<accession>A0A4U7JNQ8</accession>
<keyword evidence="10 17" id="KW-0560">Oxidoreductase</keyword>
<gene>
    <name evidence="17" type="primary">queH</name>
    <name evidence="18" type="ORF">EHE19_007620</name>
</gene>
<name>A0A4U7JNQ8_9FIRM</name>
<keyword evidence="9 17" id="KW-0671">Queuosine biosynthesis</keyword>
<comment type="similarity">
    <text evidence="3 17">Belongs to the QueH family.</text>
</comment>
<evidence type="ECO:0000256" key="6">
    <source>
        <dbReference type="ARBA" id="ARBA00022485"/>
    </source>
</evidence>
<evidence type="ECO:0000256" key="1">
    <source>
        <dbReference type="ARBA" id="ARBA00002268"/>
    </source>
</evidence>
<feature type="binding site" evidence="17">
    <location>
        <position position="85"/>
    </location>
    <ligand>
        <name>[4Fe-4S] cluster</name>
        <dbReference type="ChEBI" id="CHEBI:49883"/>
    </ligand>
</feature>
<keyword evidence="13 17" id="KW-1015">Disulfide bond</keyword>
<dbReference type="UniPathway" id="UPA00392"/>
<evidence type="ECO:0000256" key="17">
    <source>
        <dbReference type="HAMAP-Rule" id="MF_02089"/>
    </source>
</evidence>
<evidence type="ECO:0000256" key="16">
    <source>
        <dbReference type="ARBA" id="ARBA00047415"/>
    </source>
</evidence>
<dbReference type="HAMAP" id="MF_02089">
    <property type="entry name" value="QueH"/>
    <property type="match status" value="1"/>
</dbReference>
<dbReference type="GO" id="GO:0008616">
    <property type="term" value="P:tRNA queuosine(34) biosynthetic process"/>
    <property type="evidence" value="ECO:0007669"/>
    <property type="project" value="UniProtKB-UniRule"/>
</dbReference>
<dbReference type="Pfam" id="PF02677">
    <property type="entry name" value="QueH"/>
    <property type="match status" value="1"/>
</dbReference>
<feature type="binding site" evidence="17">
    <location>
        <position position="9"/>
    </location>
    <ligand>
        <name>[4Fe-4S] cluster</name>
        <dbReference type="ChEBI" id="CHEBI:49883"/>
    </ligand>
</feature>
<feature type="binding site" evidence="17">
    <location>
        <position position="82"/>
    </location>
    <ligand>
        <name>[4Fe-4S] cluster</name>
        <dbReference type="ChEBI" id="CHEBI:49883"/>
    </ligand>
</feature>
<dbReference type="EC" id="1.17.99.6" evidence="4 17"/>
<dbReference type="PANTHER" id="PTHR36701">
    <property type="entry name" value="EPOXYQUEUOSINE REDUCTASE QUEH"/>
    <property type="match status" value="1"/>
</dbReference>
<evidence type="ECO:0000256" key="13">
    <source>
        <dbReference type="ARBA" id="ARBA00023157"/>
    </source>
</evidence>
<evidence type="ECO:0000256" key="15">
    <source>
        <dbReference type="ARBA" id="ARBA00031446"/>
    </source>
</evidence>
<evidence type="ECO:0000256" key="9">
    <source>
        <dbReference type="ARBA" id="ARBA00022785"/>
    </source>
</evidence>
<proteinExistence type="inferred from homology"/>
<evidence type="ECO:0000256" key="5">
    <source>
        <dbReference type="ARBA" id="ARBA00016895"/>
    </source>
</evidence>
<dbReference type="RefSeq" id="WP_137696502.1">
    <property type="nucleotide sequence ID" value="NZ_CP061336.1"/>
</dbReference>
<evidence type="ECO:0000313" key="19">
    <source>
        <dbReference type="Proteomes" id="UP000306409"/>
    </source>
</evidence>
<evidence type="ECO:0000256" key="14">
    <source>
        <dbReference type="ARBA" id="ARBA00023284"/>
    </source>
</evidence>
<evidence type="ECO:0000256" key="3">
    <source>
        <dbReference type="ARBA" id="ARBA00008207"/>
    </source>
</evidence>
<dbReference type="OrthoDB" id="9801033at2"/>
<dbReference type="AlphaFoldDB" id="A0A4U7JNQ8"/>
<keyword evidence="19" id="KW-1185">Reference proteome</keyword>
<evidence type="ECO:0000256" key="11">
    <source>
        <dbReference type="ARBA" id="ARBA00023004"/>
    </source>
</evidence>
<feature type="disulfide bond" description="Redox-active" evidence="17">
    <location>
        <begin position="162"/>
        <end position="164"/>
    </location>
</feature>
<dbReference type="GO" id="GO:0051539">
    <property type="term" value="F:4 iron, 4 sulfur cluster binding"/>
    <property type="evidence" value="ECO:0007669"/>
    <property type="project" value="UniProtKB-UniRule"/>
</dbReference>
<keyword evidence="14 17" id="KW-0676">Redox-active center</keyword>